<reference evidence="1 2" key="1">
    <citation type="journal article" date="2018" name="G3 (Bethesda)">
        <title>Phylogenetic and Phylogenomic Definition of Rhizopus Species.</title>
        <authorList>
            <person name="Gryganskyi A.P."/>
            <person name="Golan J."/>
            <person name="Dolatabadi S."/>
            <person name="Mondo S."/>
            <person name="Robb S."/>
            <person name="Idnurm A."/>
            <person name="Muszewska A."/>
            <person name="Steczkiewicz K."/>
            <person name="Masonjones S."/>
            <person name="Liao H.L."/>
            <person name="Gajdeczka M.T."/>
            <person name="Anike F."/>
            <person name="Vuek A."/>
            <person name="Anishchenko I.M."/>
            <person name="Voigt K."/>
            <person name="de Hoog G.S."/>
            <person name="Smith M.E."/>
            <person name="Heitman J."/>
            <person name="Vilgalys R."/>
            <person name="Stajich J.E."/>
        </authorList>
    </citation>
    <scope>NUCLEOTIDE SEQUENCE [LARGE SCALE GENOMIC DNA]</scope>
    <source>
        <strain evidence="1 2">LSU 92-RS-03</strain>
    </source>
</reference>
<comment type="caution">
    <text evidence="1">The sequence shown here is derived from an EMBL/GenBank/DDBJ whole genome shotgun (WGS) entry which is preliminary data.</text>
</comment>
<proteinExistence type="predicted"/>
<feature type="non-terminal residue" evidence="1">
    <location>
        <position position="1"/>
    </location>
</feature>
<evidence type="ECO:0000313" key="2">
    <source>
        <dbReference type="Proteomes" id="UP000253551"/>
    </source>
</evidence>
<dbReference type="AlphaFoldDB" id="A0A367IIT9"/>
<organism evidence="1 2">
    <name type="scientific">Rhizopus stolonifer</name>
    <name type="common">Rhizopus nigricans</name>
    <dbReference type="NCBI Taxonomy" id="4846"/>
    <lineage>
        <taxon>Eukaryota</taxon>
        <taxon>Fungi</taxon>
        <taxon>Fungi incertae sedis</taxon>
        <taxon>Mucoromycota</taxon>
        <taxon>Mucoromycotina</taxon>
        <taxon>Mucoromycetes</taxon>
        <taxon>Mucorales</taxon>
        <taxon>Mucorineae</taxon>
        <taxon>Rhizopodaceae</taxon>
        <taxon>Rhizopus</taxon>
    </lineage>
</organism>
<keyword evidence="2" id="KW-1185">Reference proteome</keyword>
<evidence type="ECO:0000313" key="1">
    <source>
        <dbReference type="EMBL" id="RCH77587.1"/>
    </source>
</evidence>
<protein>
    <submittedName>
        <fullName evidence="1">Uncharacterized protein</fullName>
    </submittedName>
</protein>
<dbReference type="Proteomes" id="UP000253551">
    <property type="component" value="Unassembled WGS sequence"/>
</dbReference>
<dbReference type="OrthoDB" id="2013972at2759"/>
<dbReference type="EMBL" id="PJQM01007923">
    <property type="protein sequence ID" value="RCH77587.1"/>
    <property type="molecule type" value="Genomic_DNA"/>
</dbReference>
<accession>A0A367IIT9</accession>
<gene>
    <name evidence="1" type="ORF">CU098_006367</name>
</gene>
<name>A0A367IIT9_RHIST</name>
<dbReference type="STRING" id="4846.A0A367IIT9"/>
<sequence>VLNVVHSTCNSLEMNPRIAIELERLILENNNVNILQSDYRECNMRSSTSTAKKFAWTCVEGTKNGWAAVSSFFESKITLDQFIRELDDCFTNEDCYYSLNYIAVQKDF</sequence>